<protein>
    <submittedName>
        <fullName evidence="3">Uncharacterized protein</fullName>
    </submittedName>
</protein>
<accession>A0AAE3AQB9</accession>
<keyword evidence="4" id="KW-1185">Reference proteome</keyword>
<dbReference type="AlphaFoldDB" id="A0AAE3AQB9"/>
<organism evidence="3 4">
    <name type="scientific">Brotaphodocola catenula</name>
    <dbReference type="NCBI Taxonomy" id="2885361"/>
    <lineage>
        <taxon>Bacteria</taxon>
        <taxon>Bacillati</taxon>
        <taxon>Bacillota</taxon>
        <taxon>Clostridia</taxon>
        <taxon>Lachnospirales</taxon>
        <taxon>Lachnospiraceae</taxon>
        <taxon>Brotaphodocola</taxon>
    </lineage>
</organism>
<dbReference type="Proteomes" id="UP001198962">
    <property type="component" value="Unassembled WGS sequence"/>
</dbReference>
<feature type="compositionally biased region" description="Polar residues" evidence="1">
    <location>
        <begin position="93"/>
        <end position="107"/>
    </location>
</feature>
<reference evidence="3" key="1">
    <citation type="submission" date="2021-10" db="EMBL/GenBank/DDBJ databases">
        <title>Anaerobic single-cell dispensing facilitates the cultivation of human gut bacteria.</title>
        <authorList>
            <person name="Afrizal A."/>
        </authorList>
    </citation>
    <scope>NUCLEOTIDE SEQUENCE</scope>
    <source>
        <strain evidence="3">CLA-AA-H274</strain>
    </source>
</reference>
<dbReference type="RefSeq" id="WP_308450266.1">
    <property type="nucleotide sequence ID" value="NZ_JAJEPU010000001.1"/>
</dbReference>
<evidence type="ECO:0000256" key="2">
    <source>
        <dbReference type="SAM" id="Phobius"/>
    </source>
</evidence>
<name>A0AAE3AQB9_9FIRM</name>
<evidence type="ECO:0000313" key="3">
    <source>
        <dbReference type="EMBL" id="MCC2163347.1"/>
    </source>
</evidence>
<feature type="transmembrane region" description="Helical" evidence="2">
    <location>
        <begin position="157"/>
        <end position="175"/>
    </location>
</feature>
<evidence type="ECO:0000313" key="4">
    <source>
        <dbReference type="Proteomes" id="UP001198962"/>
    </source>
</evidence>
<keyword evidence="2" id="KW-0472">Membrane</keyword>
<dbReference type="EMBL" id="JAJEPU010000001">
    <property type="protein sequence ID" value="MCC2163347.1"/>
    <property type="molecule type" value="Genomic_DNA"/>
</dbReference>
<keyword evidence="2" id="KW-0812">Transmembrane</keyword>
<feature type="transmembrane region" description="Helical" evidence="2">
    <location>
        <begin position="202"/>
        <end position="222"/>
    </location>
</feature>
<keyword evidence="2" id="KW-1133">Transmembrane helix</keyword>
<gene>
    <name evidence="3" type="ORF">LKD32_00345</name>
</gene>
<feature type="region of interest" description="Disordered" evidence="1">
    <location>
        <begin position="1"/>
        <end position="107"/>
    </location>
</feature>
<evidence type="ECO:0000256" key="1">
    <source>
        <dbReference type="SAM" id="MobiDB-lite"/>
    </source>
</evidence>
<comment type="caution">
    <text evidence="3">The sequence shown here is derived from an EMBL/GenBank/DDBJ whole genome shotgun (WGS) entry which is preliminary data.</text>
</comment>
<feature type="compositionally biased region" description="Polar residues" evidence="1">
    <location>
        <begin position="1"/>
        <end position="16"/>
    </location>
</feature>
<proteinExistence type="predicted"/>
<sequence length="232" mass="26216">MNKTNKTNFKAFQTPSGIADPVKPNREPQPYPGASLVKPNQNQKAPVEESGEMPTNVNVANKMPANVSNETSAKVSGEIPTKVPGEIPVSDPDSASNTTPTPSQNTHQKFMFLRNAHGVIDEEDDDIFPDVYGDEEDYKDDYRDEDDDEYLENDIRSWFYTFMCMNIPICGWIYLRRLATGKIPTSLEQQDFAEAYLYYKRFFLKISAVILIVLIIVGAIAINKLLAYMQML</sequence>